<evidence type="ECO:0000313" key="3">
    <source>
        <dbReference type="Proteomes" id="UP000189310"/>
    </source>
</evidence>
<feature type="domain" description="HNH nuclease" evidence="1">
    <location>
        <begin position="175"/>
        <end position="226"/>
    </location>
</feature>
<dbReference type="InterPro" id="IPR003615">
    <property type="entry name" value="HNH_nuc"/>
</dbReference>
<organism evidence="2 3">
    <name type="scientific">Pseudomonas oryzihabitans</name>
    <dbReference type="NCBI Taxonomy" id="47885"/>
    <lineage>
        <taxon>Bacteria</taxon>
        <taxon>Pseudomonadati</taxon>
        <taxon>Pseudomonadota</taxon>
        <taxon>Gammaproteobacteria</taxon>
        <taxon>Pseudomonadales</taxon>
        <taxon>Pseudomonadaceae</taxon>
        <taxon>Pseudomonas</taxon>
    </lineage>
</organism>
<protein>
    <recommendedName>
        <fullName evidence="1">HNH nuclease domain-containing protein</fullName>
    </recommendedName>
</protein>
<dbReference type="Pfam" id="PF13391">
    <property type="entry name" value="HNH_2"/>
    <property type="match status" value="1"/>
</dbReference>
<proteinExistence type="predicted"/>
<evidence type="ECO:0000313" key="2">
    <source>
        <dbReference type="EMBL" id="ONN72452.1"/>
    </source>
</evidence>
<dbReference type="RefSeq" id="WP_077171043.1">
    <property type="nucleotide sequence ID" value="NZ_MTLN01000002.1"/>
</dbReference>
<accession>A0ABX3IY13</accession>
<keyword evidence="3" id="KW-1185">Reference proteome</keyword>
<evidence type="ECO:0000259" key="1">
    <source>
        <dbReference type="Pfam" id="PF13391"/>
    </source>
</evidence>
<dbReference type="EMBL" id="MTLN01000002">
    <property type="protein sequence ID" value="ONN72452.1"/>
    <property type="molecule type" value="Genomic_DNA"/>
</dbReference>
<gene>
    <name evidence="2" type="ORF">BVL52_01345</name>
</gene>
<reference evidence="2 3" key="1">
    <citation type="submission" date="2017-01" db="EMBL/GenBank/DDBJ databases">
        <title>Pseudomonas psychrotolerans genome sequencing and assembly.</title>
        <authorList>
            <person name="Vyas B."/>
            <person name="Mayilraj S."/>
        </authorList>
    </citation>
    <scope>NUCLEOTIDE SEQUENCE [LARGE SCALE GENOMIC DNA]</scope>
    <source>
        <strain evidence="2 3">SDS18</strain>
    </source>
</reference>
<sequence>MQNLTARDLVIALDTISRKNTVQVVNGLTMLKAHYRAPNRLISARGLAAAIEKKAYGVGNVGYGKFCHEVADIMGFEPDVEVDGDIRWTYTLCNAHPTKDRYGEFLWVLKPEVCLAIEELGWVRPVIDTTPEEDIDACTEMIQSAPEKSRAAVVRARTGQGVYRERVLAFWGYRCAVTGLAIPELLVASHIKPWRDCSWVEAIDMPNGLALSPNIDRAFDKGYISFGDDARILISPELSDDAKEVLGIYAEMRLVKDLLNQHLAYLTHHRDKIFKW</sequence>
<dbReference type="Proteomes" id="UP000189310">
    <property type="component" value="Unassembled WGS sequence"/>
</dbReference>
<comment type="caution">
    <text evidence="2">The sequence shown here is derived from an EMBL/GenBank/DDBJ whole genome shotgun (WGS) entry which is preliminary data.</text>
</comment>
<name>A0ABX3IY13_9PSED</name>